<keyword evidence="2" id="KW-1133">Transmembrane helix</keyword>
<evidence type="ECO:0000313" key="4">
    <source>
        <dbReference type="EMBL" id="CAE2256247.1"/>
    </source>
</evidence>
<name>A0A7S4J9A6_9STRA</name>
<dbReference type="PROSITE" id="PS50106">
    <property type="entry name" value="PDZ"/>
    <property type="match status" value="1"/>
</dbReference>
<dbReference type="EMBL" id="HBKQ01035268">
    <property type="protein sequence ID" value="CAE2256247.1"/>
    <property type="molecule type" value="Transcribed_RNA"/>
</dbReference>
<dbReference type="InterPro" id="IPR036034">
    <property type="entry name" value="PDZ_sf"/>
</dbReference>
<keyword evidence="2" id="KW-0472">Membrane</keyword>
<feature type="region of interest" description="Disordered" evidence="1">
    <location>
        <begin position="420"/>
        <end position="469"/>
    </location>
</feature>
<feature type="domain" description="PDZ" evidence="3">
    <location>
        <begin position="470"/>
        <end position="548"/>
    </location>
</feature>
<gene>
    <name evidence="4" type="ORF">OAUR00152_LOCUS24219</name>
</gene>
<accession>A0A7S4J9A6</accession>
<feature type="compositionally biased region" description="Polar residues" evidence="1">
    <location>
        <begin position="439"/>
        <end position="469"/>
    </location>
</feature>
<feature type="transmembrane region" description="Helical" evidence="2">
    <location>
        <begin position="118"/>
        <end position="137"/>
    </location>
</feature>
<feature type="compositionally biased region" description="Basic and acidic residues" evidence="1">
    <location>
        <begin position="426"/>
        <end position="438"/>
    </location>
</feature>
<evidence type="ECO:0000256" key="2">
    <source>
        <dbReference type="SAM" id="Phobius"/>
    </source>
</evidence>
<protein>
    <recommendedName>
        <fullName evidence="3">PDZ domain-containing protein</fullName>
    </recommendedName>
</protein>
<evidence type="ECO:0000256" key="1">
    <source>
        <dbReference type="SAM" id="MobiDB-lite"/>
    </source>
</evidence>
<sequence length="567" mass="63120">MIWQTAGLFHIQCNKILKNRANMGNPLSRCDASLMRMSRKYCAHNFRRRASFSLNNKIYSVGKYLNSLRPQLAWGRVLSCHCRIQSMCQGGRGNKRFRQTHYQLRICFPKVVPSATPFNTALIMLFVCILLAFRPAMAISRDDMAPRLATNKIVSRFLARGSGSMAQEYRAEMGIDLVNCGILSDDSMETWEVTTSAFISGQLLLREYDLHALNVTSKILKQQLLVRRLSPERKRARREQVDYPLRLLFDVSVSFQSNSANRIVEQWIQDAFSIEGQRSVYIIALKVTKDESFDNVEDVTVYSRELLGVRGERDGQQENNNTMIVIAGVLGGVSCVTLVGLLCYLRSTSKNEEEDIDQPQGEMPVETTENVTDDRIVAIVDTSDPIDEDGISTLGGSIMSAGFDKMASLDGMQQEEALQYPVYNSDKAKEVNGDRTREGSTQQGSLSIGRNSFGSESLHISKQPSTVSDDVSFERQYSGSNENNTFEVAAPAGKLGVIIDTPESSPPTVFAIKDTSPLAGVVTVGDQLVSVDGTNTTEMSSVEVSQLLFDRAENATRILVFYRTVQY</sequence>
<dbReference type="InterPro" id="IPR001478">
    <property type="entry name" value="PDZ"/>
</dbReference>
<proteinExistence type="predicted"/>
<dbReference type="PANTHER" id="PTHR38909">
    <property type="entry name" value="G PROTEIN GAMMA DOMAIN-CONTAINING PROTEIN"/>
    <property type="match status" value="1"/>
</dbReference>
<organism evidence="4">
    <name type="scientific">Odontella aurita</name>
    <dbReference type="NCBI Taxonomy" id="265563"/>
    <lineage>
        <taxon>Eukaryota</taxon>
        <taxon>Sar</taxon>
        <taxon>Stramenopiles</taxon>
        <taxon>Ochrophyta</taxon>
        <taxon>Bacillariophyta</taxon>
        <taxon>Mediophyceae</taxon>
        <taxon>Biddulphiophycidae</taxon>
        <taxon>Eupodiscales</taxon>
        <taxon>Odontellaceae</taxon>
        <taxon>Odontella</taxon>
    </lineage>
</organism>
<dbReference type="AlphaFoldDB" id="A0A7S4J9A6"/>
<dbReference type="PANTHER" id="PTHR38909:SF1">
    <property type="entry name" value="G PROTEIN GAMMA DOMAIN-CONTAINING PROTEIN"/>
    <property type="match status" value="1"/>
</dbReference>
<dbReference type="SUPFAM" id="SSF50156">
    <property type="entry name" value="PDZ domain-like"/>
    <property type="match status" value="1"/>
</dbReference>
<dbReference type="Gene3D" id="2.30.42.10">
    <property type="match status" value="1"/>
</dbReference>
<evidence type="ECO:0000259" key="3">
    <source>
        <dbReference type="PROSITE" id="PS50106"/>
    </source>
</evidence>
<feature type="transmembrane region" description="Helical" evidence="2">
    <location>
        <begin position="323"/>
        <end position="342"/>
    </location>
</feature>
<reference evidence="4" key="1">
    <citation type="submission" date="2021-01" db="EMBL/GenBank/DDBJ databases">
        <authorList>
            <person name="Corre E."/>
            <person name="Pelletier E."/>
            <person name="Niang G."/>
            <person name="Scheremetjew M."/>
            <person name="Finn R."/>
            <person name="Kale V."/>
            <person name="Holt S."/>
            <person name="Cochrane G."/>
            <person name="Meng A."/>
            <person name="Brown T."/>
            <person name="Cohen L."/>
        </authorList>
    </citation>
    <scope>NUCLEOTIDE SEQUENCE</scope>
    <source>
        <strain evidence="4">Isolate 1302-5</strain>
    </source>
</reference>
<keyword evidence="2" id="KW-0812">Transmembrane</keyword>